<dbReference type="Pfam" id="PF07833">
    <property type="entry name" value="Cu_amine_oxidN1"/>
    <property type="match status" value="1"/>
</dbReference>
<evidence type="ECO:0000259" key="1">
    <source>
        <dbReference type="Pfam" id="PF07833"/>
    </source>
</evidence>
<dbReference type="AlphaFoldDB" id="W4V5T4"/>
<keyword evidence="3" id="KW-1185">Reference proteome</keyword>
<organism evidence="2 3">
    <name type="scientific">Acetivibrio straminisolvens JCM 21531</name>
    <dbReference type="NCBI Taxonomy" id="1294263"/>
    <lineage>
        <taxon>Bacteria</taxon>
        <taxon>Bacillati</taxon>
        <taxon>Bacillota</taxon>
        <taxon>Clostridia</taxon>
        <taxon>Eubacteriales</taxon>
        <taxon>Oscillospiraceae</taxon>
        <taxon>Acetivibrio</taxon>
    </lineage>
</organism>
<dbReference type="InterPro" id="IPR012854">
    <property type="entry name" value="Cu_amine_oxidase-like_N"/>
</dbReference>
<accession>W4V5T4</accession>
<protein>
    <submittedName>
        <fullName evidence="2">FOG protein containing TPR repeat</fullName>
    </submittedName>
</protein>
<dbReference type="InterPro" id="IPR036582">
    <property type="entry name" value="Mao_N_sf"/>
</dbReference>
<evidence type="ECO:0000313" key="3">
    <source>
        <dbReference type="Proteomes" id="UP000019109"/>
    </source>
</evidence>
<feature type="domain" description="Copper amine oxidase-like N-terminal" evidence="1">
    <location>
        <begin position="49"/>
        <end position="147"/>
    </location>
</feature>
<dbReference type="SUPFAM" id="SSF55383">
    <property type="entry name" value="Copper amine oxidase, domain N"/>
    <property type="match status" value="1"/>
</dbReference>
<proteinExistence type="predicted"/>
<dbReference type="STRING" id="1294263.JCM21531_1538"/>
<dbReference type="EMBL" id="BAVR01000014">
    <property type="protein sequence ID" value="GAE88114.1"/>
    <property type="molecule type" value="Genomic_DNA"/>
</dbReference>
<sequence length="318" mass="35630">MKRKTLVLFSIAVILVTAFSEITNVKSFAESSDKTRKITLNLSDNGRISEVRQVIINNVVYIQLRPILEALGWIIEWNPVTKDIICKNGMRNLVFNSGNGTVFIDGEYVILDNPLVILDGAAYLPGSFIARQFGTQISWDGSSNLIITTGYDDEKISVKGEKNIVIAGNGIIVNIFEPYSIFTVYDMVSYADGLLARNRAESAVIKYKEILGNLSADDFPEIYVHVLSNLGNAYSLLAEKKDVKMNLLLAKDMYEKAYQFFKTRNIKENYGSFLLNFGNACRILYEISGDRGYLVRAVDLYNEAWDYCSSNGYSPDSG</sequence>
<name>W4V5T4_9FIRM</name>
<reference evidence="2" key="1">
    <citation type="journal article" date="2014" name="Genome Announc.">
        <title>Draft Genome Sequence of Clostridium straminisolvens Strain JCM 21531T, Isolated from a Cellulose-Degrading Bacterial Community.</title>
        <authorList>
            <person name="Yuki M."/>
            <person name="Oshima K."/>
            <person name="Suda W."/>
            <person name="Sakamoto M."/>
            <person name="Kitamura K."/>
            <person name="Iida T."/>
            <person name="Hattori M."/>
            <person name="Ohkuma M."/>
        </authorList>
    </citation>
    <scope>NUCLEOTIDE SEQUENCE [LARGE SCALE GENOMIC DNA]</scope>
    <source>
        <strain evidence="2">JCM 21531</strain>
    </source>
</reference>
<dbReference type="Gene3D" id="3.30.457.10">
    <property type="entry name" value="Copper amine oxidase-like, N-terminal domain"/>
    <property type="match status" value="1"/>
</dbReference>
<evidence type="ECO:0000313" key="2">
    <source>
        <dbReference type="EMBL" id="GAE88114.1"/>
    </source>
</evidence>
<gene>
    <name evidence="2" type="ORF">JCM21531_1538</name>
</gene>
<dbReference type="OrthoDB" id="9780101at2"/>
<comment type="caution">
    <text evidence="2">The sequence shown here is derived from an EMBL/GenBank/DDBJ whole genome shotgun (WGS) entry which is preliminary data.</text>
</comment>
<dbReference type="RefSeq" id="WP_038288072.1">
    <property type="nucleotide sequence ID" value="NZ_BAVR01000014.1"/>
</dbReference>
<dbReference type="Proteomes" id="UP000019109">
    <property type="component" value="Unassembled WGS sequence"/>
</dbReference>